<evidence type="ECO:0000313" key="2">
    <source>
        <dbReference type="Proteomes" id="UP001279734"/>
    </source>
</evidence>
<reference evidence="1" key="1">
    <citation type="submission" date="2023-05" db="EMBL/GenBank/DDBJ databases">
        <title>Nepenthes gracilis genome sequencing.</title>
        <authorList>
            <person name="Fukushima K."/>
        </authorList>
    </citation>
    <scope>NUCLEOTIDE SEQUENCE</scope>
    <source>
        <strain evidence="1">SING2019-196</strain>
    </source>
</reference>
<evidence type="ECO:0000313" key="1">
    <source>
        <dbReference type="EMBL" id="GMH23493.1"/>
    </source>
</evidence>
<gene>
    <name evidence="1" type="ORF">Nepgr_025336</name>
</gene>
<accession>A0AAD3T4J7</accession>
<dbReference type="AlphaFoldDB" id="A0AAD3T4J7"/>
<dbReference type="EMBL" id="BSYO01000026">
    <property type="protein sequence ID" value="GMH23493.1"/>
    <property type="molecule type" value="Genomic_DNA"/>
</dbReference>
<organism evidence="1 2">
    <name type="scientific">Nepenthes gracilis</name>
    <name type="common">Slender pitcher plant</name>
    <dbReference type="NCBI Taxonomy" id="150966"/>
    <lineage>
        <taxon>Eukaryota</taxon>
        <taxon>Viridiplantae</taxon>
        <taxon>Streptophyta</taxon>
        <taxon>Embryophyta</taxon>
        <taxon>Tracheophyta</taxon>
        <taxon>Spermatophyta</taxon>
        <taxon>Magnoliopsida</taxon>
        <taxon>eudicotyledons</taxon>
        <taxon>Gunneridae</taxon>
        <taxon>Pentapetalae</taxon>
        <taxon>Caryophyllales</taxon>
        <taxon>Nepenthaceae</taxon>
        <taxon>Nepenthes</taxon>
    </lineage>
</organism>
<comment type="caution">
    <text evidence="1">The sequence shown here is derived from an EMBL/GenBank/DDBJ whole genome shotgun (WGS) entry which is preliminary data.</text>
</comment>
<dbReference type="Proteomes" id="UP001279734">
    <property type="component" value="Unassembled WGS sequence"/>
</dbReference>
<sequence>MPRKAYALTEQEDQKDDGVITCNANSFAPLAGCDPAIGSAVALESSVPLDPGDAVVQQAPTKARKAAVSTVLSSSRKMNLVEREDKGCCHEPARKVELVSALLRLHQMIEVVYCQIWMLKTVSISCCKQLNL</sequence>
<proteinExistence type="predicted"/>
<name>A0AAD3T4J7_NEPGR</name>
<keyword evidence="2" id="KW-1185">Reference proteome</keyword>
<protein>
    <submittedName>
        <fullName evidence="1">Uncharacterized protein</fullName>
    </submittedName>
</protein>